<sequence>MTNINETIEKLKGFVKLYRKSSLKNAILQNYVKSEFGCEKMDDLDTKAGWKSLLALLERFLDIKSIISKALIDIKEQQILENVEFETLTEIATGLKSVKSDLEKVCSRNATLLTAEGVFAFIIGELNQQNSEFVKNMKCYLVQSHVSLVRLM</sequence>
<proteinExistence type="predicted"/>
<dbReference type="OrthoDB" id="10050977at2759"/>
<dbReference type="EMBL" id="BGPR01004368">
    <property type="protein sequence ID" value="GBM98895.1"/>
    <property type="molecule type" value="Genomic_DNA"/>
</dbReference>
<organism evidence="1 2">
    <name type="scientific">Araneus ventricosus</name>
    <name type="common">Orbweaver spider</name>
    <name type="synonym">Epeira ventricosa</name>
    <dbReference type="NCBI Taxonomy" id="182803"/>
    <lineage>
        <taxon>Eukaryota</taxon>
        <taxon>Metazoa</taxon>
        <taxon>Ecdysozoa</taxon>
        <taxon>Arthropoda</taxon>
        <taxon>Chelicerata</taxon>
        <taxon>Arachnida</taxon>
        <taxon>Araneae</taxon>
        <taxon>Araneomorphae</taxon>
        <taxon>Entelegynae</taxon>
        <taxon>Araneoidea</taxon>
        <taxon>Araneidae</taxon>
        <taxon>Araneus</taxon>
    </lineage>
</organism>
<evidence type="ECO:0000313" key="1">
    <source>
        <dbReference type="EMBL" id="GBM98895.1"/>
    </source>
</evidence>
<keyword evidence="2" id="KW-1185">Reference proteome</keyword>
<comment type="caution">
    <text evidence="1">The sequence shown here is derived from an EMBL/GenBank/DDBJ whole genome shotgun (WGS) entry which is preliminary data.</text>
</comment>
<gene>
    <name evidence="1" type="ORF">AVEN_5799_1</name>
</gene>
<dbReference type="AlphaFoldDB" id="A0A4Y2KB05"/>
<accession>A0A4Y2KB05</accession>
<evidence type="ECO:0000313" key="2">
    <source>
        <dbReference type="Proteomes" id="UP000499080"/>
    </source>
</evidence>
<name>A0A4Y2KB05_ARAVE</name>
<reference evidence="1 2" key="1">
    <citation type="journal article" date="2019" name="Sci. Rep.">
        <title>Orb-weaving spider Araneus ventricosus genome elucidates the spidroin gene catalogue.</title>
        <authorList>
            <person name="Kono N."/>
            <person name="Nakamura H."/>
            <person name="Ohtoshi R."/>
            <person name="Moran D.A.P."/>
            <person name="Shinohara A."/>
            <person name="Yoshida Y."/>
            <person name="Fujiwara M."/>
            <person name="Mori M."/>
            <person name="Tomita M."/>
            <person name="Arakawa K."/>
        </authorList>
    </citation>
    <scope>NUCLEOTIDE SEQUENCE [LARGE SCALE GENOMIC DNA]</scope>
</reference>
<dbReference type="Proteomes" id="UP000499080">
    <property type="component" value="Unassembled WGS sequence"/>
</dbReference>
<protein>
    <submittedName>
        <fullName evidence="1">Uncharacterized protein</fullName>
    </submittedName>
</protein>